<proteinExistence type="predicted"/>
<accession>A0A0B7MFU2</accession>
<evidence type="ECO:0000313" key="1">
    <source>
        <dbReference type="EMBL" id="CEO88940.1"/>
    </source>
</evidence>
<evidence type="ECO:0000313" key="2">
    <source>
        <dbReference type="Proteomes" id="UP000046155"/>
    </source>
</evidence>
<dbReference type="SUPFAM" id="SSF52540">
    <property type="entry name" value="P-loop containing nucleoside triphosphate hydrolases"/>
    <property type="match status" value="1"/>
</dbReference>
<sequence length="335" mass="38554">MLKGGPGTGKSTFMKQIGKELLERGMDLEFHWCSSDRDSLDALAIPSHQLAILDGTEPHVVDPSYPGAVDEIVNLGDYLDQTKLVPYKEEIISLRGSVKHQFAITYSSLRMAKLARDEEISCQEKALDYQCFHRLTGELFRQIFGQNNTWGEGIPKERHLFASALTPQGIIHYLPSLLEGITFLYSLEGDPGSGKEMILRELAEYAYRCGCTVDVYHCAFDPTRIDLVVLPERKTAVLNLFKELDFDPESLSGLKYCERIDCNTCLDVQLLTKFERELRESRELFNVCLQRALYYLKEARTYYQQMENYYRDAMDFDAVERRRKEVLERILKIIG</sequence>
<dbReference type="EMBL" id="CDRZ01000224">
    <property type="protein sequence ID" value="CEO88940.1"/>
    <property type="molecule type" value="Genomic_DNA"/>
</dbReference>
<name>A0A0B7MFU2_9FIRM</name>
<dbReference type="Proteomes" id="UP000046155">
    <property type="component" value="Unassembled WGS sequence"/>
</dbReference>
<protein>
    <submittedName>
        <fullName evidence="1">ATPase</fullName>
    </submittedName>
</protein>
<keyword evidence="2" id="KW-1185">Reference proteome</keyword>
<dbReference type="InterPro" id="IPR027417">
    <property type="entry name" value="P-loop_NTPase"/>
</dbReference>
<dbReference type="AlphaFoldDB" id="A0A0B7MFU2"/>
<organism evidence="1 2">
    <name type="scientific">Syntrophaceticus schinkii</name>
    <dbReference type="NCBI Taxonomy" id="499207"/>
    <lineage>
        <taxon>Bacteria</taxon>
        <taxon>Bacillati</taxon>
        <taxon>Bacillota</taxon>
        <taxon>Clostridia</taxon>
        <taxon>Thermoanaerobacterales</taxon>
        <taxon>Thermoanaerobacterales Family III. Incertae Sedis</taxon>
        <taxon>Syntrophaceticus</taxon>
    </lineage>
</organism>
<gene>
    <name evidence="1" type="ORF">SSCH_300012</name>
</gene>
<reference evidence="2" key="1">
    <citation type="submission" date="2015-01" db="EMBL/GenBank/DDBJ databases">
        <authorList>
            <person name="Manzoor Shahid"/>
            <person name="Zubair Saima"/>
        </authorList>
    </citation>
    <scope>NUCLEOTIDE SEQUENCE [LARGE SCALE GENOMIC DNA]</scope>
    <source>
        <strain evidence="2">Sp3</strain>
    </source>
</reference>